<gene>
    <name evidence="7" type="primary">ZMYND19</name>
    <name evidence="7" type="ORF">DERP_000722</name>
</gene>
<evidence type="ECO:0000256" key="3">
    <source>
        <dbReference type="ARBA" id="ARBA00022833"/>
    </source>
</evidence>
<keyword evidence="3" id="KW-0862">Zinc</keyword>
<dbReference type="SUPFAM" id="SSF144232">
    <property type="entry name" value="HIT/MYND zinc finger-like"/>
    <property type="match status" value="1"/>
</dbReference>
<evidence type="ECO:0000256" key="5">
    <source>
        <dbReference type="SAM" id="MobiDB-lite"/>
    </source>
</evidence>
<feature type="compositionally biased region" description="Low complexity" evidence="5">
    <location>
        <begin position="15"/>
        <end position="33"/>
    </location>
</feature>
<evidence type="ECO:0000313" key="7">
    <source>
        <dbReference type="EMBL" id="KAH9416223.1"/>
    </source>
</evidence>
<reference evidence="7 8" key="2">
    <citation type="journal article" date="2022" name="Mol. Biol. Evol.">
        <title>Comparative Genomics Reveals Insights into the Divergent Evolution of Astigmatic Mites and Household Pest Adaptations.</title>
        <authorList>
            <person name="Xiong Q."/>
            <person name="Wan A.T."/>
            <person name="Liu X."/>
            <person name="Fung C.S."/>
            <person name="Xiao X."/>
            <person name="Malainual N."/>
            <person name="Hou J."/>
            <person name="Wang L."/>
            <person name="Wang M."/>
            <person name="Yang K.Y."/>
            <person name="Cui Y."/>
            <person name="Leung E.L."/>
            <person name="Nong W."/>
            <person name="Shin S.K."/>
            <person name="Au S.W."/>
            <person name="Jeong K.Y."/>
            <person name="Chew F.T."/>
            <person name="Hui J.H."/>
            <person name="Leung T.F."/>
            <person name="Tungtrongchitr A."/>
            <person name="Zhong N."/>
            <person name="Liu Z."/>
            <person name="Tsui S.K."/>
        </authorList>
    </citation>
    <scope>NUCLEOTIDE SEQUENCE [LARGE SCALE GENOMIC DNA]</scope>
    <source>
        <strain evidence="7">Derp</strain>
    </source>
</reference>
<dbReference type="Gene3D" id="6.10.140.2220">
    <property type="match status" value="1"/>
</dbReference>
<dbReference type="Pfam" id="PF01753">
    <property type="entry name" value="zf-MYND"/>
    <property type="match status" value="1"/>
</dbReference>
<reference evidence="7 8" key="1">
    <citation type="journal article" date="2018" name="J. Allergy Clin. Immunol.">
        <title>High-quality assembly of Dermatophagoides pteronyssinus genome and transcriptome reveals a wide range of novel allergens.</title>
        <authorList>
            <person name="Liu X.Y."/>
            <person name="Yang K.Y."/>
            <person name="Wang M.Q."/>
            <person name="Kwok J.S."/>
            <person name="Zeng X."/>
            <person name="Yang Z."/>
            <person name="Xiao X.J."/>
            <person name="Lau C.P."/>
            <person name="Li Y."/>
            <person name="Huang Z.M."/>
            <person name="Ba J.G."/>
            <person name="Yim A.K."/>
            <person name="Ouyang C.Y."/>
            <person name="Ngai S.M."/>
            <person name="Chan T.F."/>
            <person name="Leung E.L."/>
            <person name="Liu L."/>
            <person name="Liu Z.G."/>
            <person name="Tsui S.K."/>
        </authorList>
    </citation>
    <scope>NUCLEOTIDE SEQUENCE [LARGE SCALE GENOMIC DNA]</scope>
    <source>
        <strain evidence="7">Derp</strain>
    </source>
</reference>
<keyword evidence="1" id="KW-0479">Metal-binding</keyword>
<dbReference type="InterPro" id="IPR032978">
    <property type="entry name" value="ZMYND19"/>
</dbReference>
<proteinExistence type="predicted"/>
<protein>
    <submittedName>
        <fullName evidence="7">Zinc finger MYND domain-containing protein 19</fullName>
    </submittedName>
</protein>
<feature type="compositionally biased region" description="Low complexity" evidence="5">
    <location>
        <begin position="244"/>
        <end position="269"/>
    </location>
</feature>
<evidence type="ECO:0000256" key="4">
    <source>
        <dbReference type="PROSITE-ProRule" id="PRU00134"/>
    </source>
</evidence>
<keyword evidence="2 4" id="KW-0863">Zinc-finger</keyword>
<evidence type="ECO:0000256" key="1">
    <source>
        <dbReference type="ARBA" id="ARBA00022723"/>
    </source>
</evidence>
<dbReference type="Proteomes" id="UP000887458">
    <property type="component" value="Unassembled WGS sequence"/>
</dbReference>
<name>A0ABQ8J104_DERPT</name>
<feature type="region of interest" description="Disordered" evidence="5">
    <location>
        <begin position="11"/>
        <end position="33"/>
    </location>
</feature>
<dbReference type="PROSITE" id="PS50865">
    <property type="entry name" value="ZF_MYND_2"/>
    <property type="match status" value="1"/>
</dbReference>
<dbReference type="PANTHER" id="PTHR46831:SF1">
    <property type="entry name" value="ZINC FINGER MYND DOMAIN-CONTAINING PROTEIN 19"/>
    <property type="match status" value="1"/>
</dbReference>
<evidence type="ECO:0000313" key="8">
    <source>
        <dbReference type="Proteomes" id="UP000887458"/>
    </source>
</evidence>
<sequence length="405" mass="46225">MKDPLLRDCRYLNPSSSSSTSTSNNMTRSTISTSESGQELWPIGVKLGIVRLGYSAGKLKYTLVDEQDIVLAREYTFEARLEVFNHNNRNHNNSNTSGSGAVVFAYAYQTNQSTSLINNDNHNNDFNNNHENQMILLQDLIWRRHYGPIPDNKRVVHRNHISMDNRLDNLCLLDIGNHHSSSSSSSSSSIDDSNNNNTTHVWYTMANQVHHHHHQQQLIHNNNNQRSTTTIATTRGHHHHHDINNNNQVEHNNGQQHQQQQQQQSTLQNSIDSQAEVNSATRCYDYRGNFLNQESTESPISYFECHYGPCVRIERCPREFSICGRCQETRYCGQTCQQLDWPYHKRYCRYKARRQSLAPYSYRSSSSNSSNASIASITSNTTTTTAAAAASPLSSSYSHRQCLLR</sequence>
<dbReference type="EMBL" id="NJHN03000095">
    <property type="protein sequence ID" value="KAH9416223.1"/>
    <property type="molecule type" value="Genomic_DNA"/>
</dbReference>
<dbReference type="InterPro" id="IPR002893">
    <property type="entry name" value="Znf_MYND"/>
</dbReference>
<dbReference type="Pfam" id="PF13392">
    <property type="entry name" value="HNH_3"/>
    <property type="match status" value="1"/>
</dbReference>
<feature type="domain" description="MYND-type" evidence="6">
    <location>
        <begin position="313"/>
        <end position="348"/>
    </location>
</feature>
<organism evidence="7 8">
    <name type="scientific">Dermatophagoides pteronyssinus</name>
    <name type="common">European house dust mite</name>
    <dbReference type="NCBI Taxonomy" id="6956"/>
    <lineage>
        <taxon>Eukaryota</taxon>
        <taxon>Metazoa</taxon>
        <taxon>Ecdysozoa</taxon>
        <taxon>Arthropoda</taxon>
        <taxon>Chelicerata</taxon>
        <taxon>Arachnida</taxon>
        <taxon>Acari</taxon>
        <taxon>Acariformes</taxon>
        <taxon>Sarcoptiformes</taxon>
        <taxon>Astigmata</taxon>
        <taxon>Psoroptidia</taxon>
        <taxon>Analgoidea</taxon>
        <taxon>Pyroglyphidae</taxon>
        <taxon>Dermatophagoidinae</taxon>
        <taxon>Dermatophagoides</taxon>
    </lineage>
</organism>
<evidence type="ECO:0000259" key="6">
    <source>
        <dbReference type="PROSITE" id="PS50865"/>
    </source>
</evidence>
<comment type="caution">
    <text evidence="7">The sequence shown here is derived from an EMBL/GenBank/DDBJ whole genome shotgun (WGS) entry which is preliminary data.</text>
</comment>
<keyword evidence="8" id="KW-1185">Reference proteome</keyword>
<accession>A0ABQ8J104</accession>
<dbReference type="InterPro" id="IPR003615">
    <property type="entry name" value="HNH_nuc"/>
</dbReference>
<dbReference type="PANTHER" id="PTHR46831">
    <property type="entry name" value="ZINC FINGER MYND DOMAIN-CONTAINING PROTEIN 19"/>
    <property type="match status" value="1"/>
</dbReference>
<evidence type="ECO:0000256" key="2">
    <source>
        <dbReference type="ARBA" id="ARBA00022771"/>
    </source>
</evidence>
<feature type="region of interest" description="Disordered" evidence="5">
    <location>
        <begin position="233"/>
        <end position="272"/>
    </location>
</feature>